<dbReference type="AlphaFoldDB" id="A0A150R6S5"/>
<evidence type="ECO:0000313" key="1">
    <source>
        <dbReference type="EMBL" id="KYF75881.1"/>
    </source>
</evidence>
<name>A0A150R6S5_SORCE</name>
<dbReference type="EMBL" id="JEMB01003081">
    <property type="protein sequence ID" value="KYF75881.1"/>
    <property type="molecule type" value="Genomic_DNA"/>
</dbReference>
<dbReference type="Proteomes" id="UP000075635">
    <property type="component" value="Unassembled WGS sequence"/>
</dbReference>
<accession>A0A150R6S5</accession>
<protein>
    <submittedName>
        <fullName evidence="1">Uncharacterized protein</fullName>
    </submittedName>
</protein>
<evidence type="ECO:0000313" key="2">
    <source>
        <dbReference type="Proteomes" id="UP000075635"/>
    </source>
</evidence>
<comment type="caution">
    <text evidence="1">The sequence shown here is derived from an EMBL/GenBank/DDBJ whole genome shotgun (WGS) entry which is preliminary data.</text>
</comment>
<reference evidence="1 2" key="1">
    <citation type="submission" date="2014-02" db="EMBL/GenBank/DDBJ databases">
        <title>The small core and large imbalanced accessory genome model reveals a collaborative survival strategy of Sorangium cellulosum strains in nature.</title>
        <authorList>
            <person name="Han K."/>
            <person name="Peng R."/>
            <person name="Blom J."/>
            <person name="Li Y.-Z."/>
        </authorList>
    </citation>
    <scope>NUCLEOTIDE SEQUENCE [LARGE SCALE GENOMIC DNA]</scope>
    <source>
        <strain evidence="1 2">So0011-07</strain>
    </source>
</reference>
<sequence>MLNKNLNRKPNETVLKEMQAWFRDCLGCVAGRREFLLGRYMITVLDDAGDGTAVVDTYRQFRRSVLTYEKVACLLVFNNPELYAESGSTALDAISYLAQQIAPLARERPEQLIRGGSVHQRHAIKCPVTSALTLFDDFDAIAFSPQADDKNDPLYDPLMAAPYPCVNISSDVFGFSMLVRDRFLRKYNRDISRVRPDDDFQGHLTECGALWQKIAAKTIRNYIAMTDTTLCPTYLSEDERYWIANHQDPAFAESEKRAYRHEMPVAYTPQLIERWMRRMNGHVDYRPDAAATKPGEIM</sequence>
<organism evidence="1 2">
    <name type="scientific">Sorangium cellulosum</name>
    <name type="common">Polyangium cellulosum</name>
    <dbReference type="NCBI Taxonomy" id="56"/>
    <lineage>
        <taxon>Bacteria</taxon>
        <taxon>Pseudomonadati</taxon>
        <taxon>Myxococcota</taxon>
        <taxon>Polyangia</taxon>
        <taxon>Polyangiales</taxon>
        <taxon>Polyangiaceae</taxon>
        <taxon>Sorangium</taxon>
    </lineage>
</organism>
<proteinExistence type="predicted"/>
<gene>
    <name evidence="1" type="ORF">BE17_28300</name>
</gene>